<dbReference type="Gene3D" id="3.30.450.330">
    <property type="match status" value="1"/>
</dbReference>
<dbReference type="Gene3D" id="3.40.710.10">
    <property type="entry name" value="DD-peptidase/beta-lactamase superfamily"/>
    <property type="match status" value="1"/>
</dbReference>
<name>I0IGC1_PHYMF</name>
<feature type="domain" description="Penicillin-binding protein transpeptidase" evidence="6">
    <location>
        <begin position="278"/>
        <end position="583"/>
    </location>
</feature>
<protein>
    <submittedName>
        <fullName evidence="8">Putative penicillin-binding protein</fullName>
    </submittedName>
</protein>
<dbReference type="Proteomes" id="UP000007881">
    <property type="component" value="Chromosome"/>
</dbReference>
<dbReference type="eggNOG" id="COG0768">
    <property type="taxonomic scope" value="Bacteria"/>
</dbReference>
<dbReference type="InterPro" id="IPR036138">
    <property type="entry name" value="PBP_dimer_sf"/>
</dbReference>
<keyword evidence="9" id="KW-1185">Reference proteome</keyword>
<dbReference type="HOGENOM" id="CLU_009289_6_2_0"/>
<dbReference type="STRING" id="1142394.PSMK_21500"/>
<accession>I0IGC1</accession>
<reference evidence="8 9" key="1">
    <citation type="submission" date="2012-02" db="EMBL/GenBank/DDBJ databases">
        <title>Complete genome sequence of Phycisphaera mikurensis NBRC 102666.</title>
        <authorList>
            <person name="Ankai A."/>
            <person name="Hosoyama A."/>
            <person name="Terui Y."/>
            <person name="Sekine M."/>
            <person name="Fukai R."/>
            <person name="Kato Y."/>
            <person name="Nakamura S."/>
            <person name="Yamada-Narita S."/>
            <person name="Kawakoshi A."/>
            <person name="Fukunaga Y."/>
            <person name="Yamazaki S."/>
            <person name="Fujita N."/>
        </authorList>
    </citation>
    <scope>NUCLEOTIDE SEQUENCE [LARGE SCALE GENOMIC DNA]</scope>
    <source>
        <strain evidence="9">NBRC 102666 / KCTC 22515 / FYK2301M01</strain>
    </source>
</reference>
<dbReference type="RefSeq" id="WP_014437527.1">
    <property type="nucleotide sequence ID" value="NC_017080.1"/>
</dbReference>
<feature type="transmembrane region" description="Helical" evidence="5">
    <location>
        <begin position="36"/>
        <end position="53"/>
    </location>
</feature>
<proteinExistence type="predicted"/>
<dbReference type="GO" id="GO:0005886">
    <property type="term" value="C:plasma membrane"/>
    <property type="evidence" value="ECO:0007669"/>
    <property type="project" value="TreeGrafter"/>
</dbReference>
<feature type="region of interest" description="Disordered" evidence="4">
    <location>
        <begin position="1"/>
        <end position="20"/>
    </location>
</feature>
<evidence type="ECO:0000313" key="9">
    <source>
        <dbReference type="Proteomes" id="UP000007881"/>
    </source>
</evidence>
<gene>
    <name evidence="8" type="ordered locus">PSMK_21500</name>
</gene>
<dbReference type="AlphaFoldDB" id="I0IGC1"/>
<dbReference type="OrthoDB" id="9770103at2"/>
<dbReference type="GO" id="GO:0071555">
    <property type="term" value="P:cell wall organization"/>
    <property type="evidence" value="ECO:0007669"/>
    <property type="project" value="TreeGrafter"/>
</dbReference>
<dbReference type="SUPFAM" id="SSF56519">
    <property type="entry name" value="Penicillin binding protein dimerisation domain"/>
    <property type="match status" value="1"/>
</dbReference>
<keyword evidence="5" id="KW-1133">Transmembrane helix</keyword>
<evidence type="ECO:0000259" key="7">
    <source>
        <dbReference type="Pfam" id="PF03717"/>
    </source>
</evidence>
<dbReference type="EMBL" id="AP012338">
    <property type="protein sequence ID" value="BAM04309.1"/>
    <property type="molecule type" value="Genomic_DNA"/>
</dbReference>
<evidence type="ECO:0000256" key="3">
    <source>
        <dbReference type="ARBA" id="ARBA00023136"/>
    </source>
</evidence>
<dbReference type="PANTHER" id="PTHR30627">
    <property type="entry name" value="PEPTIDOGLYCAN D,D-TRANSPEPTIDASE"/>
    <property type="match status" value="1"/>
</dbReference>
<keyword evidence="2" id="KW-0121">Carboxypeptidase</keyword>
<dbReference type="PANTHER" id="PTHR30627:SF1">
    <property type="entry name" value="PEPTIDOGLYCAN D,D-TRANSPEPTIDASE FTSI"/>
    <property type="match status" value="1"/>
</dbReference>
<evidence type="ECO:0000313" key="8">
    <source>
        <dbReference type="EMBL" id="BAM04309.1"/>
    </source>
</evidence>
<dbReference type="SUPFAM" id="SSF56601">
    <property type="entry name" value="beta-lactamase/transpeptidase-like"/>
    <property type="match status" value="1"/>
</dbReference>
<feature type="domain" description="Penicillin-binding protein dimerisation" evidence="7">
    <location>
        <begin position="78"/>
        <end position="191"/>
    </location>
</feature>
<dbReference type="InterPro" id="IPR012338">
    <property type="entry name" value="Beta-lactam/transpept-like"/>
</dbReference>
<keyword evidence="2" id="KW-0378">Hydrolase</keyword>
<keyword evidence="2" id="KW-0645">Protease</keyword>
<dbReference type="Gene3D" id="3.90.1310.10">
    <property type="entry name" value="Penicillin-binding protein 2a (Domain 2)"/>
    <property type="match status" value="1"/>
</dbReference>
<dbReference type="KEGG" id="phm:PSMK_21500"/>
<dbReference type="InterPro" id="IPR001460">
    <property type="entry name" value="PCN-bd_Tpept"/>
</dbReference>
<dbReference type="GO" id="GO:0004180">
    <property type="term" value="F:carboxypeptidase activity"/>
    <property type="evidence" value="ECO:0007669"/>
    <property type="project" value="UniProtKB-KW"/>
</dbReference>
<dbReference type="Pfam" id="PF03717">
    <property type="entry name" value="PBP_dimer"/>
    <property type="match status" value="1"/>
</dbReference>
<comment type="subcellular location">
    <subcellularLocation>
        <location evidence="1">Membrane</location>
    </subcellularLocation>
</comment>
<dbReference type="Pfam" id="PF00905">
    <property type="entry name" value="Transpeptidase"/>
    <property type="match status" value="1"/>
</dbReference>
<evidence type="ECO:0000256" key="4">
    <source>
        <dbReference type="SAM" id="MobiDB-lite"/>
    </source>
</evidence>
<sequence>MSAADASSASASGAATDAGPDAEAAPARRALLVSRGLMVLMSLALVALLGRVAQLQRTPDPRVLRVLDQQQTAGVLLARRGPLVDRRGRTLAETRVAWRLFVDPRLVEDHGIFSETLTRRVGLDPVEVERAMHRRPDSRYVIVAPRLAPAQLAAARSLASELRAVALEPYLVRDYPRGTTAGQVVGFTNSEGVGLEGMEAAAHAKLAARAGRATLLRDAGRRPLWLVDASAGAGEPAAYDTPADGRAVRLTLDLSLQEMAEDELDRQVAAFGAGSGQLVVLDPRNGDVLALAMWPRFDPAAAGTTRPEDRRNRVVADVFEPGSVMKPLVWAAATEAGAARREEVIDCTEKGWWKPERGPVLKDSHPNGKLSWDEVLIQSSNIGIAKVAERMGAEEVDRVLRAHGLGRPTGSGLPGELGGILRPVAGWSGTDLTRIPIGQAVAVTPLQMVVAYTPLANDGRLVPPRMVTPTGPDERRSAEIERRVLSPETAAATRGVLRRVMAEGTGRRADSDRWPVFGKTGTAQLPDLVKGGYKPGGYVATFIGGAPADAPRLLVGCFIHEPDVEIGYYGGSVAAPAATRFMERALAYLGVPEGLPLPEAGRAGDLARADDR</sequence>
<dbReference type="GO" id="GO:0008658">
    <property type="term" value="F:penicillin binding"/>
    <property type="evidence" value="ECO:0007669"/>
    <property type="project" value="InterPro"/>
</dbReference>
<evidence type="ECO:0000256" key="2">
    <source>
        <dbReference type="ARBA" id="ARBA00022645"/>
    </source>
</evidence>
<evidence type="ECO:0000259" key="6">
    <source>
        <dbReference type="Pfam" id="PF00905"/>
    </source>
</evidence>
<keyword evidence="3 5" id="KW-0472">Membrane</keyword>
<organism evidence="8 9">
    <name type="scientific">Phycisphaera mikurensis (strain NBRC 102666 / KCTC 22515 / FYK2301M01)</name>
    <dbReference type="NCBI Taxonomy" id="1142394"/>
    <lineage>
        <taxon>Bacteria</taxon>
        <taxon>Pseudomonadati</taxon>
        <taxon>Planctomycetota</taxon>
        <taxon>Phycisphaerae</taxon>
        <taxon>Phycisphaerales</taxon>
        <taxon>Phycisphaeraceae</taxon>
        <taxon>Phycisphaera</taxon>
    </lineage>
</organism>
<dbReference type="InterPro" id="IPR050515">
    <property type="entry name" value="Beta-lactam/transpept"/>
</dbReference>
<evidence type="ECO:0000256" key="1">
    <source>
        <dbReference type="ARBA" id="ARBA00004370"/>
    </source>
</evidence>
<dbReference type="InterPro" id="IPR005311">
    <property type="entry name" value="PBP_dimer"/>
</dbReference>
<keyword evidence="5" id="KW-0812">Transmembrane</keyword>
<evidence type="ECO:0000256" key="5">
    <source>
        <dbReference type="SAM" id="Phobius"/>
    </source>
</evidence>